<dbReference type="Gene3D" id="3.40.50.300">
    <property type="entry name" value="P-loop containing nucleotide triphosphate hydrolases"/>
    <property type="match status" value="1"/>
</dbReference>
<dbReference type="InterPro" id="IPR027417">
    <property type="entry name" value="P-loop_NTPase"/>
</dbReference>
<evidence type="ECO:0008006" key="3">
    <source>
        <dbReference type="Google" id="ProtNLM"/>
    </source>
</evidence>
<proteinExistence type="predicted"/>
<dbReference type="Proteomes" id="UP001070352">
    <property type="component" value="Unassembled WGS sequence"/>
</dbReference>
<dbReference type="EMBL" id="JALANJ010000003">
    <property type="protein sequence ID" value="MCY8119599.1"/>
    <property type="molecule type" value="Genomic_DNA"/>
</dbReference>
<name>A0A9Q4H9M9_BACSC</name>
<protein>
    <recommendedName>
        <fullName evidence="3">Terminase large subunit</fullName>
    </recommendedName>
</protein>
<gene>
    <name evidence="1" type="ORF">MOC45_03095</name>
</gene>
<organism evidence="1 2">
    <name type="scientific">Bacillus spizizenii</name>
    <name type="common">Bacillus subtilis subsp. spizizenii</name>
    <dbReference type="NCBI Taxonomy" id="96241"/>
    <lineage>
        <taxon>Bacteria</taxon>
        <taxon>Bacillati</taxon>
        <taxon>Bacillota</taxon>
        <taxon>Bacilli</taxon>
        <taxon>Bacillales</taxon>
        <taxon>Bacillaceae</taxon>
        <taxon>Bacillus</taxon>
    </lineage>
</organism>
<sequence length="564" mass="64344">MSDLLSGLFDDVIAMAESENNSMGLWREKPVGLVEFFIDFLGEKPFDGKQTELLHTVEKILAKDELPENDKLKKVTEIAAMWGKGSGKDFIISGIVSYIPYRLNCMNNPQAYFGFGQGEPIDIINLAKNAKQAENVFFTKLKARLKSCKWFKKVDRKPLAYNEYQEKKDTIVFYNEIRAFSGHSEAGSFEGFNPLVGIFDEVGDFEWELAEFCYDTIRSSAMSRYGKRALLMFISFPRSSEDFMMYKYNQGQDDEFEEVISSRGASWEINTNIKREDLEMDYKKDPEGSRMRYECIPPKQRGGFFQYPERIDDCVKVGKGDPCILEQTVLTTTLDNGEERHFVGYNVELFKETLELDQSKTYYLGLDGGIDKDMYTLSLFHAETIYDEVIEGGESVLKPRNKPVEDLLIKWKPDTVNKLPVNVQNTIDVVEAICEIVYVKKALMDKFNSGAMVQKLMEFGVEAEDKVFSNPFQLAIYTQLKNLAYTGHLELLDLDEEGKDKMDNPNDNLKHILLVNGTKIDHEKDREKDTCDARATAVYLCATDDPADDTNYSMPAIAGASRAY</sequence>
<evidence type="ECO:0000313" key="2">
    <source>
        <dbReference type="Proteomes" id="UP001070352"/>
    </source>
</evidence>
<accession>A0A9Q4H9M9</accession>
<dbReference type="AlphaFoldDB" id="A0A9Q4H9M9"/>
<reference evidence="1" key="1">
    <citation type="submission" date="2022-02" db="EMBL/GenBank/DDBJ databases">
        <title>Crop Bioprotection Bacillus Genome Sequencing.</title>
        <authorList>
            <person name="Dunlap C."/>
        </authorList>
    </citation>
    <scope>NUCLEOTIDE SEQUENCE</scope>
    <source>
        <strain evidence="1">M18B4</strain>
    </source>
</reference>
<evidence type="ECO:0000313" key="1">
    <source>
        <dbReference type="EMBL" id="MCY8119599.1"/>
    </source>
</evidence>
<comment type="caution">
    <text evidence="1">The sequence shown here is derived from an EMBL/GenBank/DDBJ whole genome shotgun (WGS) entry which is preliminary data.</text>
</comment>